<keyword evidence="8" id="KW-0133">Cell shape</keyword>
<evidence type="ECO:0000256" key="8">
    <source>
        <dbReference type="ARBA" id="ARBA00022960"/>
    </source>
</evidence>
<keyword evidence="18" id="KW-1185">Reference proteome</keyword>
<evidence type="ECO:0000313" key="18">
    <source>
        <dbReference type="Proteomes" id="UP000681414"/>
    </source>
</evidence>
<evidence type="ECO:0000256" key="3">
    <source>
        <dbReference type="ARBA" id="ARBA00012448"/>
    </source>
</evidence>
<evidence type="ECO:0000313" key="17">
    <source>
        <dbReference type="EMBL" id="MBS4194545.1"/>
    </source>
</evidence>
<keyword evidence="5" id="KW-0645">Protease</keyword>
<comment type="caution">
    <text evidence="17">The sequence shown here is derived from an EMBL/GenBank/DDBJ whole genome shotgun (WGS) entry which is preliminary data.</text>
</comment>
<dbReference type="GO" id="GO:0071555">
    <property type="term" value="P:cell wall organization"/>
    <property type="evidence" value="ECO:0007669"/>
    <property type="project" value="UniProtKB-KW"/>
</dbReference>
<dbReference type="PRINTS" id="PR00725">
    <property type="entry name" value="DADACBPTASE1"/>
</dbReference>
<dbReference type="AlphaFoldDB" id="A0A942TB87"/>
<name>A0A942TB87_9BACI</name>
<dbReference type="SUPFAM" id="SSF56601">
    <property type="entry name" value="beta-lactamase/transpeptidase-like"/>
    <property type="match status" value="1"/>
</dbReference>
<evidence type="ECO:0000256" key="14">
    <source>
        <dbReference type="RuleBase" id="RU004016"/>
    </source>
</evidence>
<evidence type="ECO:0000256" key="7">
    <source>
        <dbReference type="ARBA" id="ARBA00022801"/>
    </source>
</evidence>
<dbReference type="Pfam" id="PF07943">
    <property type="entry name" value="PBP5_C"/>
    <property type="match status" value="1"/>
</dbReference>
<dbReference type="EC" id="3.4.16.4" evidence="3"/>
<evidence type="ECO:0000256" key="13">
    <source>
        <dbReference type="PIRSR" id="PIRSR618044-2"/>
    </source>
</evidence>
<feature type="active site" description="Proton acceptor" evidence="12">
    <location>
        <position position="66"/>
    </location>
</feature>
<accession>A0A942TB87</accession>
<proteinExistence type="inferred from homology"/>
<evidence type="ECO:0000256" key="2">
    <source>
        <dbReference type="ARBA" id="ARBA00007164"/>
    </source>
</evidence>
<organism evidence="17 18">
    <name type="scientific">Lederbergia citri</name>
    <dbReference type="NCBI Taxonomy" id="2833580"/>
    <lineage>
        <taxon>Bacteria</taxon>
        <taxon>Bacillati</taxon>
        <taxon>Bacillota</taxon>
        <taxon>Bacilli</taxon>
        <taxon>Bacillales</taxon>
        <taxon>Bacillaceae</taxon>
        <taxon>Lederbergia</taxon>
    </lineage>
</organism>
<keyword evidence="10" id="KW-0961">Cell wall biogenesis/degradation</keyword>
<dbReference type="Gene3D" id="3.40.710.10">
    <property type="entry name" value="DD-peptidase/beta-lactamase superfamily"/>
    <property type="match status" value="1"/>
</dbReference>
<dbReference type="PANTHER" id="PTHR21581">
    <property type="entry name" value="D-ALANYL-D-ALANINE CARBOXYPEPTIDASE"/>
    <property type="match status" value="1"/>
</dbReference>
<evidence type="ECO:0000256" key="12">
    <source>
        <dbReference type="PIRSR" id="PIRSR618044-1"/>
    </source>
</evidence>
<dbReference type="GO" id="GO:0008360">
    <property type="term" value="P:regulation of cell shape"/>
    <property type="evidence" value="ECO:0007669"/>
    <property type="project" value="UniProtKB-KW"/>
</dbReference>
<feature type="active site" evidence="12">
    <location>
        <position position="118"/>
    </location>
</feature>
<dbReference type="Pfam" id="PF00768">
    <property type="entry name" value="Peptidase_S11"/>
    <property type="match status" value="1"/>
</dbReference>
<evidence type="ECO:0000256" key="1">
    <source>
        <dbReference type="ARBA" id="ARBA00004752"/>
    </source>
</evidence>
<feature type="binding site" evidence="13">
    <location>
        <position position="225"/>
    </location>
    <ligand>
        <name>substrate</name>
    </ligand>
</feature>
<keyword evidence="4 17" id="KW-0121">Carboxypeptidase</keyword>
<evidence type="ECO:0000259" key="16">
    <source>
        <dbReference type="Pfam" id="PF07943"/>
    </source>
</evidence>
<dbReference type="InterPro" id="IPR012907">
    <property type="entry name" value="Peptidase_S11_C"/>
</dbReference>
<dbReference type="InterPro" id="IPR001967">
    <property type="entry name" value="Peptidase_S11_N"/>
</dbReference>
<dbReference type="EMBL" id="JAGYPG010000001">
    <property type="protein sequence ID" value="MBS4194545.1"/>
    <property type="molecule type" value="Genomic_DNA"/>
</dbReference>
<evidence type="ECO:0000256" key="5">
    <source>
        <dbReference type="ARBA" id="ARBA00022670"/>
    </source>
</evidence>
<dbReference type="RefSeq" id="WP_213123718.1">
    <property type="nucleotide sequence ID" value="NZ_JAGYPG010000001.1"/>
</dbReference>
<dbReference type="GO" id="GO:0009252">
    <property type="term" value="P:peptidoglycan biosynthetic process"/>
    <property type="evidence" value="ECO:0007669"/>
    <property type="project" value="UniProtKB-KW"/>
</dbReference>
<evidence type="ECO:0000256" key="9">
    <source>
        <dbReference type="ARBA" id="ARBA00022984"/>
    </source>
</evidence>
<evidence type="ECO:0000256" key="6">
    <source>
        <dbReference type="ARBA" id="ARBA00022729"/>
    </source>
</evidence>
<keyword evidence="7" id="KW-0378">Hydrolase</keyword>
<evidence type="ECO:0000256" key="4">
    <source>
        <dbReference type="ARBA" id="ARBA00022645"/>
    </source>
</evidence>
<feature type="domain" description="Peptidase S11 D-Ala-D-Ala carboxypeptidase A C-terminal" evidence="16">
    <location>
        <begin position="272"/>
        <end position="358"/>
    </location>
</feature>
<sequence>MRAGRVAAIICSCLLLIQMLYIPRETSAAVNIPVSASAAILMEKDSGRVLFEKNAHEIHRIASITKIMTAILAIESGKMNEVVTIKKQAVYAEGSSIYLQMGEKIKLEDLVYGLMLRSGNDAANAIADYIGGSIEGFVFLMNQKAEELGMTNTKFANPHGLDDSENHYSTAYDMALLTRYAMNNKEYKTISGTKVYKFQRENGPQSWINKNRLLTEKYKYCTGGKTGFTKRAGRTLVTTAEKNGTELIAVTLKASDDWNDHITMYERSFKEYQPKTIIPKGTLAINAKGIKNKELYVKNTIIYPLLKEEYSDIRIEYKLHNPSILAKMNGGRVGTAIFHFQDKPVEKVPIYIRQTHKKHEESWWEKLKNILFSQMGVIFYD</sequence>
<protein>
    <recommendedName>
        <fullName evidence="3">serine-type D-Ala-D-Ala carboxypeptidase</fullName>
        <ecNumber evidence="3">3.4.16.4</ecNumber>
    </recommendedName>
</protein>
<gene>
    <name evidence="17" type="ORF">KHA97_05595</name>
</gene>
<dbReference type="PANTHER" id="PTHR21581:SF33">
    <property type="entry name" value="D-ALANYL-D-ALANINE CARBOXYPEPTIDASE DACB"/>
    <property type="match status" value="1"/>
</dbReference>
<dbReference type="InterPro" id="IPR012338">
    <property type="entry name" value="Beta-lactam/transpept-like"/>
</dbReference>
<feature type="domain" description="Peptidase S11 D-alanyl-D-alanine carboxypeptidase A N-terminal" evidence="15">
    <location>
        <begin position="33"/>
        <end position="255"/>
    </location>
</feature>
<dbReference type="GO" id="GO:0009002">
    <property type="term" value="F:serine-type D-Ala-D-Ala carboxypeptidase activity"/>
    <property type="evidence" value="ECO:0007669"/>
    <property type="project" value="UniProtKB-EC"/>
</dbReference>
<dbReference type="Proteomes" id="UP000681414">
    <property type="component" value="Unassembled WGS sequence"/>
</dbReference>
<dbReference type="Gene3D" id="2.30.140.30">
    <property type="match status" value="1"/>
</dbReference>
<evidence type="ECO:0000256" key="10">
    <source>
        <dbReference type="ARBA" id="ARBA00023316"/>
    </source>
</evidence>
<evidence type="ECO:0000256" key="11">
    <source>
        <dbReference type="ARBA" id="ARBA00034000"/>
    </source>
</evidence>
<comment type="similarity">
    <text evidence="2 14">Belongs to the peptidase S11 family.</text>
</comment>
<comment type="pathway">
    <text evidence="1">Cell wall biogenesis; peptidoglycan biosynthesis.</text>
</comment>
<reference evidence="17 18" key="1">
    <citation type="submission" date="2021-05" db="EMBL/GenBank/DDBJ databases">
        <title>Novel Bacillus species.</title>
        <authorList>
            <person name="Liu G."/>
        </authorList>
    </citation>
    <scope>NUCLEOTIDE SEQUENCE [LARGE SCALE GENOMIC DNA]</scope>
    <source>
        <strain evidence="18">FJAT-49780</strain>
    </source>
</reference>
<comment type="catalytic activity">
    <reaction evidence="11">
        <text>Preferential cleavage: (Ac)2-L-Lys-D-Ala-|-D-Ala. Also transpeptidation of peptidyl-alanyl moieties that are N-acyl substituents of D-alanine.</text>
        <dbReference type="EC" id="3.4.16.4"/>
    </reaction>
</comment>
<evidence type="ECO:0000259" key="15">
    <source>
        <dbReference type="Pfam" id="PF00768"/>
    </source>
</evidence>
<dbReference type="InterPro" id="IPR018044">
    <property type="entry name" value="Peptidase_S11"/>
</dbReference>
<dbReference type="GO" id="GO:0006508">
    <property type="term" value="P:proteolysis"/>
    <property type="evidence" value="ECO:0007669"/>
    <property type="project" value="UniProtKB-KW"/>
</dbReference>
<feature type="active site" description="Acyl-ester intermediate" evidence="12">
    <location>
        <position position="63"/>
    </location>
</feature>
<keyword evidence="9" id="KW-0573">Peptidoglycan synthesis</keyword>
<keyword evidence="6" id="KW-0732">Signal</keyword>